<reference evidence="10" key="1">
    <citation type="journal article" date="2014" name="Int. J. Syst. Evol. Microbiol.">
        <title>Complete genome sequence of Corynebacterium casei LMG S-19264T (=DSM 44701T), isolated from a smear-ripened cheese.</title>
        <authorList>
            <consortium name="US DOE Joint Genome Institute (JGI-PGF)"/>
            <person name="Walter F."/>
            <person name="Albersmeier A."/>
            <person name="Kalinowski J."/>
            <person name="Ruckert C."/>
        </authorList>
    </citation>
    <scope>NUCLEOTIDE SEQUENCE</scope>
    <source>
        <strain evidence="10">CGMCC 1.12751</strain>
    </source>
</reference>
<dbReference type="NCBIfam" id="TIGR04265">
    <property type="entry name" value="bac_cardiolipin"/>
    <property type="match status" value="1"/>
</dbReference>
<reference evidence="10" key="2">
    <citation type="submission" date="2020-09" db="EMBL/GenBank/DDBJ databases">
        <authorList>
            <person name="Sun Q."/>
            <person name="Zhou Y."/>
        </authorList>
    </citation>
    <scope>NUCLEOTIDE SEQUENCE</scope>
    <source>
        <strain evidence="10">CGMCC 1.12751</strain>
    </source>
</reference>
<evidence type="ECO:0000256" key="1">
    <source>
        <dbReference type="ARBA" id="ARBA00004236"/>
    </source>
</evidence>
<protein>
    <recommendedName>
        <fullName evidence="8">Cardiolipin synthase</fullName>
        <ecNumber evidence="8">2.7.8.-</ecNumber>
    </recommendedName>
</protein>
<keyword evidence="4" id="KW-0812">Transmembrane</keyword>
<accession>A0A917LVN8</accession>
<dbReference type="PANTHER" id="PTHR21248:SF22">
    <property type="entry name" value="PHOSPHOLIPASE D"/>
    <property type="match status" value="1"/>
</dbReference>
<dbReference type="InterPro" id="IPR025202">
    <property type="entry name" value="PLD-like_dom"/>
</dbReference>
<keyword evidence="3" id="KW-0808">Transferase</keyword>
<dbReference type="EMBL" id="BMFQ01000004">
    <property type="protein sequence ID" value="GGG59982.1"/>
    <property type="molecule type" value="Genomic_DNA"/>
</dbReference>
<evidence type="ECO:0000256" key="3">
    <source>
        <dbReference type="ARBA" id="ARBA00022679"/>
    </source>
</evidence>
<dbReference type="Proteomes" id="UP000625976">
    <property type="component" value="Unassembled WGS sequence"/>
</dbReference>
<name>A0A917LVN8_9FLAO</name>
<evidence type="ECO:0000256" key="2">
    <source>
        <dbReference type="ARBA" id="ARBA00022475"/>
    </source>
</evidence>
<comment type="subcellular location">
    <subcellularLocation>
        <location evidence="1">Cell membrane</location>
    </subcellularLocation>
</comment>
<dbReference type="CDD" id="cd09112">
    <property type="entry name" value="PLDc_CLS_2"/>
    <property type="match status" value="1"/>
</dbReference>
<dbReference type="GO" id="GO:0005886">
    <property type="term" value="C:plasma membrane"/>
    <property type="evidence" value="ECO:0007669"/>
    <property type="project" value="UniProtKB-SubCell"/>
</dbReference>
<proteinExistence type="predicted"/>
<keyword evidence="7" id="KW-0472">Membrane</keyword>
<dbReference type="PANTHER" id="PTHR21248">
    <property type="entry name" value="CARDIOLIPIN SYNTHASE"/>
    <property type="match status" value="1"/>
</dbReference>
<evidence type="ECO:0000256" key="4">
    <source>
        <dbReference type="ARBA" id="ARBA00022692"/>
    </source>
</evidence>
<dbReference type="GO" id="GO:0008808">
    <property type="term" value="F:cardiolipin synthase activity"/>
    <property type="evidence" value="ECO:0007669"/>
    <property type="project" value="UniProtKB-UniRule"/>
</dbReference>
<comment type="caution">
    <text evidence="10">The sequence shown here is derived from an EMBL/GenBank/DDBJ whole genome shotgun (WGS) entry which is preliminary data.</text>
</comment>
<dbReference type="CDD" id="cd09110">
    <property type="entry name" value="PLDc_CLS_1"/>
    <property type="match status" value="1"/>
</dbReference>
<dbReference type="EC" id="2.7.8.-" evidence="8"/>
<feature type="domain" description="PLD phosphodiesterase" evidence="9">
    <location>
        <begin position="155"/>
        <end position="182"/>
    </location>
</feature>
<feature type="domain" description="PLD phosphodiesterase" evidence="9">
    <location>
        <begin position="337"/>
        <end position="364"/>
    </location>
</feature>
<dbReference type="AlphaFoldDB" id="A0A917LVN8"/>
<evidence type="ECO:0000256" key="7">
    <source>
        <dbReference type="ARBA" id="ARBA00023136"/>
    </source>
</evidence>
<evidence type="ECO:0000259" key="9">
    <source>
        <dbReference type="PROSITE" id="PS50035"/>
    </source>
</evidence>
<keyword evidence="11" id="KW-1185">Reference proteome</keyword>
<gene>
    <name evidence="10" type="primary">cls</name>
    <name evidence="10" type="ORF">GCM10010976_33400</name>
</gene>
<dbReference type="PROSITE" id="PS50035">
    <property type="entry name" value="PLD"/>
    <property type="match status" value="2"/>
</dbReference>
<dbReference type="GO" id="GO:0032049">
    <property type="term" value="P:cardiolipin biosynthetic process"/>
    <property type="evidence" value="ECO:0007669"/>
    <property type="project" value="UniProtKB-UniRule"/>
</dbReference>
<dbReference type="SMART" id="SM00155">
    <property type="entry name" value="PLDc"/>
    <property type="match status" value="2"/>
</dbReference>
<dbReference type="Pfam" id="PF13091">
    <property type="entry name" value="PLDc_2"/>
    <property type="match status" value="2"/>
</dbReference>
<dbReference type="InterPro" id="IPR022924">
    <property type="entry name" value="Cardiolipin_synthase"/>
</dbReference>
<dbReference type="Gene3D" id="3.30.870.10">
    <property type="entry name" value="Endonuclease Chain A"/>
    <property type="match status" value="2"/>
</dbReference>
<evidence type="ECO:0000313" key="10">
    <source>
        <dbReference type="EMBL" id="GGG59982.1"/>
    </source>
</evidence>
<evidence type="ECO:0000256" key="6">
    <source>
        <dbReference type="ARBA" id="ARBA00022989"/>
    </source>
</evidence>
<keyword evidence="5" id="KW-0677">Repeat</keyword>
<evidence type="ECO:0000313" key="11">
    <source>
        <dbReference type="Proteomes" id="UP000625976"/>
    </source>
</evidence>
<sequence length="424" mass="48488">MYGKKLMTNEDLQLNLERELISYSKDVLKKGDESVQENKKLINLILKDNLSPLTNNNDVKLLLNGETKFPEVIECINQAKHHIHIEYYIFEDDNIGTQIIDLLIEKVSQGVMVRFIYDDFGSRSIRKKQVKRLQEGGVKVFPFYKIKLIAFANRINYRNHRKIIVIDGHTSFVGGINVSDRYINTVPNKNKVFWRDTHLKIVGPASWYLQYLFLCDWNFCAEDDVTITNQLFPVKGSFESKNDKHVQITASGPDSDVPTIKFALLQAINLAEKEILITTPYFIPSNSIMDALMIAAKSGVKVKLIVPKNSDSKLVNAAACSYYSDLLKSGVEIYRYCKGFVHAKTLVIDNEIAVVGTANMDVRSFDLNFEVSAIVYDEEIADQLKASFYEDLEDSTRIDLKQWQSRPAPYRFLDKLARLFSPVL</sequence>
<evidence type="ECO:0000256" key="5">
    <source>
        <dbReference type="ARBA" id="ARBA00022737"/>
    </source>
</evidence>
<dbReference type="InterPro" id="IPR001736">
    <property type="entry name" value="PLipase_D/transphosphatidylase"/>
</dbReference>
<organism evidence="10 11">
    <name type="scientific">Bizionia arctica</name>
    <dbReference type="NCBI Taxonomy" id="1495645"/>
    <lineage>
        <taxon>Bacteria</taxon>
        <taxon>Pseudomonadati</taxon>
        <taxon>Bacteroidota</taxon>
        <taxon>Flavobacteriia</taxon>
        <taxon>Flavobacteriales</taxon>
        <taxon>Flavobacteriaceae</taxon>
        <taxon>Bizionia</taxon>
    </lineage>
</organism>
<dbReference type="SUPFAM" id="SSF56024">
    <property type="entry name" value="Phospholipase D/nuclease"/>
    <property type="match status" value="2"/>
</dbReference>
<evidence type="ECO:0000256" key="8">
    <source>
        <dbReference type="NCBIfam" id="TIGR04265"/>
    </source>
</evidence>
<keyword evidence="2" id="KW-1003">Cell membrane</keyword>
<keyword evidence="6" id="KW-1133">Transmembrane helix</keyword>